<organism evidence="1 2">
    <name type="scientific">Levilactobacillus suantsaii</name>
    <dbReference type="NCBI Taxonomy" id="2292255"/>
    <lineage>
        <taxon>Bacteria</taxon>
        <taxon>Bacillati</taxon>
        <taxon>Bacillota</taxon>
        <taxon>Bacilli</taxon>
        <taxon>Lactobacillales</taxon>
        <taxon>Lactobacillaceae</taxon>
        <taxon>Levilactobacillus</taxon>
    </lineage>
</organism>
<dbReference type="SUPFAM" id="SSF53098">
    <property type="entry name" value="Ribonuclease H-like"/>
    <property type="match status" value="1"/>
</dbReference>
<name>A0A4Q0VLH7_9LACO</name>
<evidence type="ECO:0000313" key="2">
    <source>
        <dbReference type="Proteomes" id="UP000290602"/>
    </source>
</evidence>
<sequence>QDIAKFVRNLNNRPRKVLGWKTPSEVFFGKKLHLI</sequence>
<feature type="non-terminal residue" evidence="1">
    <location>
        <position position="1"/>
    </location>
</feature>
<evidence type="ECO:0000313" key="1">
    <source>
        <dbReference type="EMBL" id="RXI79282.1"/>
    </source>
</evidence>
<dbReference type="Proteomes" id="UP000290602">
    <property type="component" value="Unassembled WGS sequence"/>
</dbReference>
<gene>
    <name evidence="1" type="ORF">DXH47_04370</name>
</gene>
<reference evidence="1 2" key="1">
    <citation type="submission" date="2018-08" db="EMBL/GenBank/DDBJ databases">
        <title>Lactobacillus suantsai sp. nov., isolated from traditional fermented suan-tsai in Taiwan.</title>
        <authorList>
            <person name="Huang C.-H."/>
        </authorList>
    </citation>
    <scope>NUCLEOTIDE SEQUENCE [LARGE SCALE GENOMIC DNA]</scope>
    <source>
        <strain evidence="1 2">BCRC 12945</strain>
    </source>
</reference>
<proteinExistence type="predicted"/>
<keyword evidence="2" id="KW-1185">Reference proteome</keyword>
<protein>
    <submittedName>
        <fullName evidence="1">IS30 family transposase</fullName>
    </submittedName>
</protein>
<comment type="caution">
    <text evidence="1">The sequence shown here is derived from an EMBL/GenBank/DDBJ whole genome shotgun (WGS) entry which is preliminary data.</text>
</comment>
<accession>A0A4Q0VLH7</accession>
<dbReference type="EMBL" id="QXIL01000005">
    <property type="protein sequence ID" value="RXI79282.1"/>
    <property type="molecule type" value="Genomic_DNA"/>
</dbReference>
<dbReference type="InterPro" id="IPR012337">
    <property type="entry name" value="RNaseH-like_sf"/>
</dbReference>
<dbReference type="AlphaFoldDB" id="A0A4Q0VLH7"/>